<gene>
    <name evidence="1" type="ORF">D5086_002345</name>
</gene>
<dbReference type="Proteomes" id="UP000309997">
    <property type="component" value="Unassembled WGS sequence"/>
</dbReference>
<dbReference type="EMBL" id="RCHU02000001">
    <property type="protein sequence ID" value="KAL3611325.1"/>
    <property type="molecule type" value="Genomic_DNA"/>
</dbReference>
<keyword evidence="2" id="KW-1185">Reference proteome</keyword>
<organism evidence="1 2">
    <name type="scientific">Populus alba</name>
    <name type="common">White poplar</name>
    <dbReference type="NCBI Taxonomy" id="43335"/>
    <lineage>
        <taxon>Eukaryota</taxon>
        <taxon>Viridiplantae</taxon>
        <taxon>Streptophyta</taxon>
        <taxon>Embryophyta</taxon>
        <taxon>Tracheophyta</taxon>
        <taxon>Spermatophyta</taxon>
        <taxon>Magnoliopsida</taxon>
        <taxon>eudicotyledons</taxon>
        <taxon>Gunneridae</taxon>
        <taxon>Pentapetalae</taxon>
        <taxon>rosids</taxon>
        <taxon>fabids</taxon>
        <taxon>Malpighiales</taxon>
        <taxon>Salicaceae</taxon>
        <taxon>Saliceae</taxon>
        <taxon>Populus</taxon>
    </lineage>
</organism>
<comment type="caution">
    <text evidence="1">The sequence shown here is derived from an EMBL/GenBank/DDBJ whole genome shotgun (WGS) entry which is preliminary data.</text>
</comment>
<name>A0ACC4D2V9_POPAL</name>
<reference evidence="1 2" key="1">
    <citation type="journal article" date="2024" name="Plant Biotechnol. J.">
        <title>Genome and CRISPR/Cas9 system of a widespread forest tree (Populus alba) in the world.</title>
        <authorList>
            <person name="Liu Y.J."/>
            <person name="Jiang P.F."/>
            <person name="Han X.M."/>
            <person name="Li X.Y."/>
            <person name="Wang H.M."/>
            <person name="Wang Y.J."/>
            <person name="Wang X.X."/>
            <person name="Zeng Q.Y."/>
        </authorList>
    </citation>
    <scope>NUCLEOTIDE SEQUENCE [LARGE SCALE GENOMIC DNA]</scope>
    <source>
        <strain evidence="2">cv. PAL-ZL1</strain>
    </source>
</reference>
<accession>A0ACC4D2V9</accession>
<protein>
    <submittedName>
        <fullName evidence="1">Uncharacterized protein</fullName>
    </submittedName>
</protein>
<evidence type="ECO:0000313" key="1">
    <source>
        <dbReference type="EMBL" id="KAL3611325.1"/>
    </source>
</evidence>
<sequence length="89" mass="9749">MIPTGTITSTAGHAINIPHQACNMQCQRSDGAKKRRKRRTSAGEAIHRMQGHVIGQQLDLSTATWGQQVDPWNADYGYGQGYDAYSCSP</sequence>
<proteinExistence type="predicted"/>
<evidence type="ECO:0000313" key="2">
    <source>
        <dbReference type="Proteomes" id="UP000309997"/>
    </source>
</evidence>